<reference evidence="19 20" key="1">
    <citation type="submission" date="2015-11" db="EMBL/GenBank/DDBJ databases">
        <title>Expanding the genomic diversity of Burkholderia species for the development of highly accurate diagnostics.</title>
        <authorList>
            <person name="Sahl J."/>
            <person name="Keim P."/>
            <person name="Wagner D."/>
        </authorList>
    </citation>
    <scope>NUCLEOTIDE SEQUENCE [LARGE SCALE GENOMIC DNA]</scope>
    <source>
        <strain evidence="19 20">MSMB2087WGS</strain>
    </source>
</reference>
<evidence type="ECO:0000256" key="7">
    <source>
        <dbReference type="ARBA" id="ARBA00022723"/>
    </source>
</evidence>
<dbReference type="GO" id="GO:0046872">
    <property type="term" value="F:metal ion binding"/>
    <property type="evidence" value="ECO:0007669"/>
    <property type="project" value="UniProtKB-KW"/>
</dbReference>
<comment type="subunit">
    <text evidence="15">Dimer of heterotrimers each composed of an alpha, a beta and a gamma chain. Alpha and beta are catalytic chains; gamma chains are involved in binding the enzyme complex to the cytoplasmic membrane.</text>
</comment>
<evidence type="ECO:0000256" key="3">
    <source>
        <dbReference type="ARBA" id="ARBA00022448"/>
    </source>
</evidence>
<feature type="binding site" description="axial binding residue" evidence="16">
    <location>
        <position position="56"/>
    </location>
    <ligand>
        <name>heme b</name>
        <dbReference type="ChEBI" id="CHEBI:60344"/>
        <label>1</label>
    </ligand>
    <ligandPart>
        <name>Fe</name>
        <dbReference type="ChEBI" id="CHEBI:18248"/>
    </ligandPart>
</feature>
<dbReference type="GO" id="GO:0020037">
    <property type="term" value="F:heme binding"/>
    <property type="evidence" value="ECO:0007669"/>
    <property type="project" value="TreeGrafter"/>
</dbReference>
<dbReference type="NCBIfam" id="TIGR00351">
    <property type="entry name" value="narI"/>
    <property type="match status" value="1"/>
</dbReference>
<dbReference type="FunFam" id="1.20.950.20:FF:000001">
    <property type="entry name" value="Respiratory nitrate reductase subunit gamma"/>
    <property type="match status" value="1"/>
</dbReference>
<evidence type="ECO:0000256" key="16">
    <source>
        <dbReference type="PIRSR" id="PIRSR603816-1"/>
    </source>
</evidence>
<dbReference type="EC" id="1.7.5.1" evidence="2"/>
<dbReference type="GO" id="GO:0005886">
    <property type="term" value="C:plasma membrane"/>
    <property type="evidence" value="ECO:0007669"/>
    <property type="project" value="UniProtKB-SubCell"/>
</dbReference>
<evidence type="ECO:0000256" key="11">
    <source>
        <dbReference type="ARBA" id="ARBA00023004"/>
    </source>
</evidence>
<dbReference type="GO" id="GO:0009325">
    <property type="term" value="C:nitrate reductase complex"/>
    <property type="evidence" value="ECO:0007669"/>
    <property type="project" value="InterPro"/>
</dbReference>
<comment type="catalytic activity">
    <reaction evidence="14">
        <text>nitrate + a quinol = a quinone + nitrite + H2O</text>
        <dbReference type="Rhea" id="RHEA:56144"/>
        <dbReference type="ChEBI" id="CHEBI:15377"/>
        <dbReference type="ChEBI" id="CHEBI:16301"/>
        <dbReference type="ChEBI" id="CHEBI:17632"/>
        <dbReference type="ChEBI" id="CHEBI:24646"/>
        <dbReference type="ChEBI" id="CHEBI:132124"/>
        <dbReference type="EC" id="1.7.5.1"/>
    </reaction>
</comment>
<dbReference type="InterPro" id="IPR036197">
    <property type="entry name" value="NarG-like_sf"/>
</dbReference>
<feature type="transmembrane region" description="Helical" evidence="17">
    <location>
        <begin position="130"/>
        <end position="151"/>
    </location>
</feature>
<organism evidence="19 20">
    <name type="scientific">Burkholderia ubonensis</name>
    <dbReference type="NCBI Taxonomy" id="101571"/>
    <lineage>
        <taxon>Bacteria</taxon>
        <taxon>Pseudomonadati</taxon>
        <taxon>Pseudomonadota</taxon>
        <taxon>Betaproteobacteria</taxon>
        <taxon>Burkholderiales</taxon>
        <taxon>Burkholderiaceae</taxon>
        <taxon>Burkholderia</taxon>
        <taxon>Burkholderia cepacia complex</taxon>
    </lineage>
</organism>
<keyword evidence="12" id="KW-0534">Nitrate assimilation</keyword>
<evidence type="ECO:0000256" key="9">
    <source>
        <dbReference type="ARBA" id="ARBA00022989"/>
    </source>
</evidence>
<dbReference type="PANTHER" id="PTHR30598:SF3">
    <property type="entry name" value="RESPIRATORY NITRATE REDUCTASE 1 GAMMA CHAIN"/>
    <property type="match status" value="1"/>
</dbReference>
<evidence type="ECO:0000256" key="13">
    <source>
        <dbReference type="ARBA" id="ARBA00023136"/>
    </source>
</evidence>
<keyword evidence="7" id="KW-0479">Metal-binding</keyword>
<feature type="transmembrane region" description="Helical" evidence="17">
    <location>
        <begin position="89"/>
        <end position="110"/>
    </location>
</feature>
<evidence type="ECO:0000256" key="4">
    <source>
        <dbReference type="ARBA" id="ARBA00022475"/>
    </source>
</evidence>
<keyword evidence="10" id="KW-0560">Oxidoreductase</keyword>
<dbReference type="EMBL" id="LPHD01000221">
    <property type="protein sequence ID" value="KWA69739.1"/>
    <property type="molecule type" value="Genomic_DNA"/>
</dbReference>
<dbReference type="Proteomes" id="UP000060630">
    <property type="component" value="Unassembled WGS sequence"/>
</dbReference>
<evidence type="ECO:0000256" key="6">
    <source>
        <dbReference type="ARBA" id="ARBA00022692"/>
    </source>
</evidence>
<comment type="caution">
    <text evidence="19">The sequence shown here is derived from an EMBL/GenBank/DDBJ whole genome shotgun (WGS) entry which is preliminary data.</text>
</comment>
<dbReference type="PANTHER" id="PTHR30598">
    <property type="entry name" value="NITRATE REDUCTASE PRIVATE CHAPERONE, REDOX ENZYME MATURATION PROTEIN REMP FAMILY"/>
    <property type="match status" value="1"/>
</dbReference>
<keyword evidence="9 17" id="KW-1133">Transmembrane helix</keyword>
<keyword evidence="13 17" id="KW-0472">Membrane</keyword>
<proteinExistence type="predicted"/>
<accession>A0A103PLT1</accession>
<evidence type="ECO:0000256" key="2">
    <source>
        <dbReference type="ARBA" id="ARBA00012500"/>
    </source>
</evidence>
<name>A0A103PLT1_9BURK</name>
<evidence type="ECO:0000256" key="8">
    <source>
        <dbReference type="ARBA" id="ARBA00022982"/>
    </source>
</evidence>
<evidence type="ECO:0000256" key="17">
    <source>
        <dbReference type="SAM" id="Phobius"/>
    </source>
</evidence>
<dbReference type="GO" id="GO:0009055">
    <property type="term" value="F:electron transfer activity"/>
    <property type="evidence" value="ECO:0007669"/>
    <property type="project" value="TreeGrafter"/>
</dbReference>
<dbReference type="AlphaFoldDB" id="A0A103PLT1"/>
<evidence type="ECO:0000313" key="20">
    <source>
        <dbReference type="Proteomes" id="UP000060630"/>
    </source>
</evidence>
<dbReference type="GO" id="GO:0160182">
    <property type="term" value="F:nitrate reductase (quinone) activity"/>
    <property type="evidence" value="ECO:0007669"/>
    <property type="project" value="UniProtKB-EC"/>
</dbReference>
<dbReference type="RefSeq" id="WP_059657589.1">
    <property type="nucleotide sequence ID" value="NZ_LOXJ01000061.1"/>
</dbReference>
<evidence type="ECO:0000313" key="19">
    <source>
        <dbReference type="EMBL" id="KWA69739.1"/>
    </source>
</evidence>
<dbReference type="Gene3D" id="1.20.950.20">
    <property type="entry name" value="Transmembrane di-heme cytochromes, Chain C"/>
    <property type="match status" value="1"/>
</dbReference>
<keyword evidence="6 17" id="KW-0812">Transmembrane</keyword>
<sequence>MSYLNTFLFGIYPYLAAALFLFGSLARFEREQYTWKTDSSQLLHRGARRTGNILFHVGVLGLFFGHLVGLLTPVAVWDALGVPHHAKQLFAMTAGGIMGAICAAGLAILLHRRLTHPRIAAVTRTGDKVLLAWLLVTLLLGLATIVASASHTDGALMVSLMTWAQHVVTFRGDAAAHVAQAPLVFKAHLLMGITLFALFPFTRLVHVWSGFASVAYLGRAWQLVRVRR</sequence>
<evidence type="ECO:0000256" key="14">
    <source>
        <dbReference type="ARBA" id="ARBA00048294"/>
    </source>
</evidence>
<keyword evidence="5 16" id="KW-0349">Heme</keyword>
<evidence type="ECO:0000256" key="15">
    <source>
        <dbReference type="ARBA" id="ARBA00063882"/>
    </source>
</evidence>
<evidence type="ECO:0000256" key="5">
    <source>
        <dbReference type="ARBA" id="ARBA00022617"/>
    </source>
</evidence>
<evidence type="ECO:0000256" key="10">
    <source>
        <dbReference type="ARBA" id="ARBA00023002"/>
    </source>
</evidence>
<gene>
    <name evidence="19" type="ORF">WL29_08660</name>
</gene>
<keyword evidence="11 16" id="KW-0408">Iron</keyword>
<evidence type="ECO:0000256" key="12">
    <source>
        <dbReference type="ARBA" id="ARBA00023063"/>
    </source>
</evidence>
<protein>
    <recommendedName>
        <fullName evidence="2">nitrate reductase (quinone)</fullName>
        <ecNumber evidence="2">1.7.5.1</ecNumber>
    </recommendedName>
</protein>
<feature type="binding site" description="axial binding residue" evidence="16">
    <location>
        <position position="206"/>
    </location>
    <ligand>
        <name>heme b</name>
        <dbReference type="ChEBI" id="CHEBI:60344"/>
        <label>1</label>
    </ligand>
    <ligandPart>
        <name>Fe</name>
        <dbReference type="ChEBI" id="CHEBI:18248"/>
    </ligandPart>
</feature>
<keyword evidence="8" id="KW-0249">Electron transport</keyword>
<dbReference type="Pfam" id="PF02665">
    <property type="entry name" value="Nitrate_red_gam"/>
    <property type="match status" value="1"/>
</dbReference>
<feature type="binding site" description="axial binding residue" evidence="16">
    <location>
        <position position="66"/>
    </location>
    <ligand>
        <name>heme b</name>
        <dbReference type="ChEBI" id="CHEBI:60344"/>
        <label>2</label>
    </ligand>
    <ligandPart>
        <name>Fe</name>
        <dbReference type="ChEBI" id="CHEBI:18248"/>
    </ligandPart>
</feature>
<dbReference type="GO" id="GO:0019645">
    <property type="term" value="P:anaerobic electron transport chain"/>
    <property type="evidence" value="ECO:0007669"/>
    <property type="project" value="UniProtKB-ARBA"/>
</dbReference>
<feature type="transmembrane region" description="Helical" evidence="17">
    <location>
        <begin position="6"/>
        <end position="26"/>
    </location>
</feature>
<feature type="transmembrane region" description="Helical" evidence="17">
    <location>
        <begin position="189"/>
        <end position="218"/>
    </location>
</feature>
<dbReference type="SUPFAM" id="SSF103501">
    <property type="entry name" value="Respiratory nitrate reductase 1 gamma chain"/>
    <property type="match status" value="1"/>
</dbReference>
<keyword evidence="4" id="KW-1003">Cell membrane</keyword>
<dbReference type="InterPro" id="IPR003816">
    <property type="entry name" value="Nitrate_red_gam"/>
</dbReference>
<keyword evidence="3" id="KW-0813">Transport</keyword>
<evidence type="ECO:0000259" key="18">
    <source>
        <dbReference type="Pfam" id="PF02665"/>
    </source>
</evidence>
<feature type="transmembrane region" description="Helical" evidence="17">
    <location>
        <begin position="53"/>
        <end position="77"/>
    </location>
</feature>
<comment type="subcellular location">
    <subcellularLocation>
        <location evidence="1">Cell membrane</location>
        <topology evidence="1">Multi-pass membrane protein</topology>
    </subcellularLocation>
</comment>
<feature type="domain" description="NarG-like" evidence="18">
    <location>
        <begin position="5"/>
        <end position="227"/>
    </location>
</feature>
<dbReference type="InterPro" id="IPR051936">
    <property type="entry name" value="Heme-iron_electron_transfer"/>
</dbReference>
<feature type="binding site" description="axial binding residue" evidence="16">
    <location>
        <position position="188"/>
    </location>
    <ligand>
        <name>heme b</name>
        <dbReference type="ChEBI" id="CHEBI:60344"/>
        <label>1</label>
    </ligand>
    <ligandPart>
        <name>Fe</name>
        <dbReference type="ChEBI" id="CHEBI:18248"/>
    </ligandPart>
</feature>
<evidence type="ECO:0000256" key="1">
    <source>
        <dbReference type="ARBA" id="ARBA00004651"/>
    </source>
</evidence>
<dbReference type="GO" id="GO:0042128">
    <property type="term" value="P:nitrate assimilation"/>
    <property type="evidence" value="ECO:0007669"/>
    <property type="project" value="UniProtKB-KW"/>
</dbReference>
<dbReference type="InterPro" id="IPR023234">
    <property type="entry name" value="NarG-like_domain"/>
</dbReference>